<feature type="compositionally biased region" description="Polar residues" evidence="1">
    <location>
        <begin position="19"/>
        <end position="28"/>
    </location>
</feature>
<reference evidence="2 3" key="1">
    <citation type="submission" date="2021-02" db="EMBL/GenBank/DDBJ databases">
        <authorList>
            <person name="Han P."/>
        </authorList>
    </citation>
    <scope>NUCLEOTIDE SEQUENCE [LARGE SCALE GENOMIC DNA]</scope>
    <source>
        <strain evidence="2">Candidatus Nitrospira sp. ZN2</strain>
    </source>
</reference>
<gene>
    <name evidence="2" type="ORF">NSPZN2_100301</name>
</gene>
<name>A0ABM8R2S0_9BACT</name>
<sequence length="129" mass="14782">MRVSHAVGNNAPAGHELTTRQPDQTQTMEADRTVDYTGLRRKKPSPHVPPSTSTDDTSEWFPQAIPRTRIDATVTNVRNPARYCHNRHRTNIPLTQFARSRTPDSSCARTRKSMKTFWRSQKLYERSCG</sequence>
<dbReference type="EMBL" id="CAJNBJ010000002">
    <property type="protein sequence ID" value="CAE6729821.1"/>
    <property type="molecule type" value="Genomic_DNA"/>
</dbReference>
<proteinExistence type="predicted"/>
<evidence type="ECO:0000256" key="1">
    <source>
        <dbReference type="SAM" id="MobiDB-lite"/>
    </source>
</evidence>
<protein>
    <submittedName>
        <fullName evidence="2">Uncharacterized protein</fullName>
    </submittedName>
</protein>
<accession>A0ABM8R2S0</accession>
<organism evidence="2 3">
    <name type="scientific">Nitrospira defluvii</name>
    <dbReference type="NCBI Taxonomy" id="330214"/>
    <lineage>
        <taxon>Bacteria</taxon>
        <taxon>Pseudomonadati</taxon>
        <taxon>Nitrospirota</taxon>
        <taxon>Nitrospiria</taxon>
        <taxon>Nitrospirales</taxon>
        <taxon>Nitrospiraceae</taxon>
        <taxon>Nitrospira</taxon>
    </lineage>
</organism>
<feature type="region of interest" description="Disordered" evidence="1">
    <location>
        <begin position="1"/>
        <end position="59"/>
    </location>
</feature>
<dbReference type="Proteomes" id="UP000675880">
    <property type="component" value="Unassembled WGS sequence"/>
</dbReference>
<evidence type="ECO:0000313" key="3">
    <source>
        <dbReference type="Proteomes" id="UP000675880"/>
    </source>
</evidence>
<evidence type="ECO:0000313" key="2">
    <source>
        <dbReference type="EMBL" id="CAE6729821.1"/>
    </source>
</evidence>
<comment type="caution">
    <text evidence="2">The sequence shown here is derived from an EMBL/GenBank/DDBJ whole genome shotgun (WGS) entry which is preliminary data.</text>
</comment>
<keyword evidence="3" id="KW-1185">Reference proteome</keyword>